<keyword evidence="1" id="KW-0812">Transmembrane</keyword>
<dbReference type="EMBL" id="JNOC01000015">
    <property type="protein sequence ID" value="KPH56374.1"/>
    <property type="molecule type" value="Genomic_DNA"/>
</dbReference>
<dbReference type="PATRIC" id="fig|35818.11.peg.232"/>
<evidence type="ECO:0000256" key="1">
    <source>
        <dbReference type="SAM" id="Phobius"/>
    </source>
</evidence>
<accession>A0A0N1MQ54</accession>
<feature type="transmembrane region" description="Helical" evidence="1">
    <location>
        <begin position="55"/>
        <end position="74"/>
    </location>
</feature>
<reference evidence="2 3" key="1">
    <citation type="submission" date="2014-06" db="EMBL/GenBank/DDBJ databases">
        <title>Helicobacter pullorum isolates in fresh chicken meat - phenotypic and genotypic features.</title>
        <authorList>
            <person name="Borges V."/>
            <person name="Santos A."/>
            <person name="Correia C.B."/>
            <person name="Saraiva M."/>
            <person name="Menard A."/>
            <person name="Vieira L."/>
            <person name="Sampaio D.A."/>
            <person name="Gomes J.P."/>
            <person name="Oleastro M."/>
        </authorList>
    </citation>
    <scope>NUCLEOTIDE SEQUENCE [LARGE SCALE GENOMIC DNA]</scope>
    <source>
        <strain evidence="2 3">229334/12</strain>
    </source>
</reference>
<organism evidence="2 3">
    <name type="scientific">Helicobacter pullorum</name>
    <dbReference type="NCBI Taxonomy" id="35818"/>
    <lineage>
        <taxon>Bacteria</taxon>
        <taxon>Pseudomonadati</taxon>
        <taxon>Campylobacterota</taxon>
        <taxon>Epsilonproteobacteria</taxon>
        <taxon>Campylobacterales</taxon>
        <taxon>Helicobacteraceae</taxon>
        <taxon>Helicobacter</taxon>
    </lineage>
</organism>
<evidence type="ECO:0000313" key="3">
    <source>
        <dbReference type="Proteomes" id="UP000037997"/>
    </source>
</evidence>
<dbReference type="AlphaFoldDB" id="A0A0N1MQ54"/>
<dbReference type="RefSeq" id="WP_054197487.1">
    <property type="nucleotide sequence ID" value="NZ_JNOC01000015.1"/>
</dbReference>
<proteinExistence type="predicted"/>
<gene>
    <name evidence="2" type="ORF">HPU229334_01195</name>
</gene>
<evidence type="ECO:0000313" key="2">
    <source>
        <dbReference type="EMBL" id="KPH56374.1"/>
    </source>
</evidence>
<dbReference type="Proteomes" id="UP000037997">
    <property type="component" value="Unassembled WGS sequence"/>
</dbReference>
<sequence>MSMETNDEIIWELEKNKNIATKLGQFWFYGLRILFAVFIIKIIDKYLLERYDIQSFVAIIVLLLCLLYLLLGIVKSLNFKKLYVTKNMLIIKKHFGRDIVLPLGSFCVYESNDYVGVIFFNDTIDFLGFDKKIKYSLFQIEFANDTCKKINEILKPYIISYLSNLKDEEYLDIKSPKNIFGSIPYFDEIDKLQKEKENGK</sequence>
<protein>
    <submittedName>
        <fullName evidence="2">Uncharacterized protein</fullName>
    </submittedName>
</protein>
<feature type="transmembrane region" description="Helical" evidence="1">
    <location>
        <begin position="26"/>
        <end position="43"/>
    </location>
</feature>
<keyword evidence="1" id="KW-1133">Transmembrane helix</keyword>
<name>A0A0N1MQ54_9HELI</name>
<comment type="caution">
    <text evidence="2">The sequence shown here is derived from an EMBL/GenBank/DDBJ whole genome shotgun (WGS) entry which is preliminary data.</text>
</comment>
<keyword evidence="1" id="KW-0472">Membrane</keyword>